<organism evidence="1">
    <name type="scientific">marine sediment metagenome</name>
    <dbReference type="NCBI Taxonomy" id="412755"/>
    <lineage>
        <taxon>unclassified sequences</taxon>
        <taxon>metagenomes</taxon>
        <taxon>ecological metagenomes</taxon>
    </lineage>
</organism>
<dbReference type="GO" id="GO:0005975">
    <property type="term" value="P:carbohydrate metabolic process"/>
    <property type="evidence" value="ECO:0007669"/>
    <property type="project" value="InterPro"/>
</dbReference>
<dbReference type="EMBL" id="BARV01027607">
    <property type="protein sequence ID" value="GAI39220.1"/>
    <property type="molecule type" value="Genomic_DNA"/>
</dbReference>
<protein>
    <submittedName>
        <fullName evidence="1">Uncharacterized protein</fullName>
    </submittedName>
</protein>
<reference evidence="1" key="1">
    <citation type="journal article" date="2014" name="Front. Microbiol.">
        <title>High frequency of phylogenetically diverse reductive dehalogenase-homologous genes in deep subseafloor sedimentary metagenomes.</title>
        <authorList>
            <person name="Kawai M."/>
            <person name="Futagami T."/>
            <person name="Toyoda A."/>
            <person name="Takaki Y."/>
            <person name="Nishi S."/>
            <person name="Hori S."/>
            <person name="Arai W."/>
            <person name="Tsubouchi T."/>
            <person name="Morono Y."/>
            <person name="Uchiyama I."/>
            <person name="Ito T."/>
            <person name="Fujiyama A."/>
            <person name="Inagaki F."/>
            <person name="Takami H."/>
        </authorList>
    </citation>
    <scope>NUCLEOTIDE SEQUENCE</scope>
    <source>
        <strain evidence="1">Expedition CK06-06</strain>
    </source>
</reference>
<accession>X1PJJ1</accession>
<gene>
    <name evidence="1" type="ORF">S06H3_44397</name>
</gene>
<evidence type="ECO:0000313" key="1">
    <source>
        <dbReference type="EMBL" id="GAI39220.1"/>
    </source>
</evidence>
<sequence>MLEACLKLFELTGNITYYDRAVEIFELFENNFYDSVNKAYDFSLTNSTKNLNSNLNLRRAYLKASEIYSSTLLKSKFNLTETVPDYLINQDVMNLTSTYSFNKEDQYYNPGNDSYVP</sequence>
<dbReference type="InterPro" id="IPR008928">
    <property type="entry name" value="6-hairpin_glycosidase_sf"/>
</dbReference>
<dbReference type="SUPFAM" id="SSF48208">
    <property type="entry name" value="Six-hairpin glycosidases"/>
    <property type="match status" value="1"/>
</dbReference>
<comment type="caution">
    <text evidence="1">The sequence shown here is derived from an EMBL/GenBank/DDBJ whole genome shotgun (WGS) entry which is preliminary data.</text>
</comment>
<name>X1PJJ1_9ZZZZ</name>
<feature type="non-terminal residue" evidence="1">
    <location>
        <position position="117"/>
    </location>
</feature>
<dbReference type="AlphaFoldDB" id="X1PJJ1"/>
<proteinExistence type="predicted"/>